<organism evidence="1 2">
    <name type="scientific">Gordonia phage Skysand</name>
    <dbReference type="NCBI Taxonomy" id="2301559"/>
    <lineage>
        <taxon>Viruses</taxon>
        <taxon>Duplodnaviria</taxon>
        <taxon>Heunggongvirae</taxon>
        <taxon>Uroviricota</taxon>
        <taxon>Caudoviricetes</taxon>
        <taxon>Zierdtviridae</taxon>
        <taxon>Emilbogenvirinae</taxon>
        <taxon>Skysandvirus</taxon>
        <taxon>Skysandvirus skysand</taxon>
    </lineage>
</organism>
<dbReference type="Proteomes" id="UP000263200">
    <property type="component" value="Segment"/>
</dbReference>
<dbReference type="RefSeq" id="YP_010098082.1">
    <property type="nucleotide sequence ID" value="NC_055764.1"/>
</dbReference>
<evidence type="ECO:0000313" key="1">
    <source>
        <dbReference type="EMBL" id="AXQ62048.1"/>
    </source>
</evidence>
<dbReference type="KEGG" id="vg:65115752"/>
<proteinExistence type="predicted"/>
<dbReference type="GeneID" id="65115752"/>
<protein>
    <submittedName>
        <fullName evidence="1">Uncharacterized protein</fullName>
    </submittedName>
</protein>
<evidence type="ECO:0000313" key="2">
    <source>
        <dbReference type="Proteomes" id="UP000263200"/>
    </source>
</evidence>
<dbReference type="EMBL" id="MH669013">
    <property type="protein sequence ID" value="AXQ62048.1"/>
    <property type="molecule type" value="Genomic_DNA"/>
</dbReference>
<sequence length="68" mass="7690">MPIRRDRTTPVEIRIFGFYLVIYQMAKQGPGRNLRAGTIRRNIVGGKTVGIAIVLRAQSWTMSLGKMQ</sequence>
<keyword evidence="2" id="KW-1185">Reference proteome</keyword>
<accession>A0A385DTB5</accession>
<reference evidence="1 2" key="1">
    <citation type="submission" date="2018-07" db="EMBL/GenBank/DDBJ databases">
        <authorList>
            <person name="Paudel S."/>
            <person name="Allison O."/>
            <person name="Bailey A.D."/>
            <person name="Brown D.S."/>
            <person name="Bonilla M.E."/>
            <person name="Bonilla Y.V."/>
            <person name="Cates D."/>
            <person name="Carrothers E.I."/>
            <person name="Chibueze J."/>
            <person name="Davis M.L."/>
            <person name="DelaEspriella B.L."/>
            <person name="Draper A."/>
            <person name="Fleury J.A."/>
            <person name="Guzman S."/>
            <person name="Hibbitts D."/>
            <person name="Johnson I.J."/>
            <person name="Liu A."/>
            <person name="McGeady S.J."/>
            <person name="Nelson T.K."/>
            <person name="Parrish M.E."/>
            <person name="Pete A.B."/>
            <person name="Reed J."/>
            <person name="Burgos S.B."/>
            <person name="Summer D.S."/>
            <person name="Washington A.O."/>
            <person name="Belay S."/>
            <person name="Gibbs K.A."/>
            <person name="Guillen V.E."/>
            <person name="Modlin S.E."/>
            <person name="Buchser W.J."/>
            <person name="Forsyth M.H."/>
            <person name="Saha M.S."/>
            <person name="Butela K.A."/>
            <person name="Garlena R.A."/>
            <person name="Russell D.A."/>
            <person name="Pope W.H."/>
            <person name="Jacobs-Sera D."/>
            <person name="Hatfull G.F."/>
        </authorList>
    </citation>
    <scope>NUCLEOTIDE SEQUENCE [LARGE SCALE GENOMIC DNA]</scope>
</reference>
<gene>
    <name evidence="1" type="primary">14</name>
    <name evidence="1" type="ORF">SEA_SKYSAND_14</name>
</gene>
<name>A0A385DTB5_9CAUD</name>